<feature type="domain" description="B12-binding" evidence="5">
    <location>
        <begin position="181"/>
        <end position="305"/>
    </location>
</feature>
<dbReference type="Gene3D" id="1.10.1240.10">
    <property type="entry name" value="Methionine synthase domain"/>
    <property type="match status" value="1"/>
</dbReference>
<dbReference type="PANTHER" id="PTHR30204:SF67">
    <property type="entry name" value="HTH-TYPE TRANSCRIPTIONAL REGULATOR MLRA-RELATED"/>
    <property type="match status" value="1"/>
</dbReference>
<evidence type="ECO:0000256" key="1">
    <source>
        <dbReference type="ARBA" id="ARBA00023015"/>
    </source>
</evidence>
<keyword evidence="3" id="KW-0804">Transcription</keyword>
<evidence type="ECO:0000259" key="5">
    <source>
        <dbReference type="PROSITE" id="PS51332"/>
    </source>
</evidence>
<dbReference type="InterPro" id="IPR009061">
    <property type="entry name" value="DNA-bd_dom_put_sf"/>
</dbReference>
<dbReference type="InterPro" id="IPR036594">
    <property type="entry name" value="Meth_synthase_dom"/>
</dbReference>
<dbReference type="Proteomes" id="UP000749010">
    <property type="component" value="Unassembled WGS sequence"/>
</dbReference>
<keyword evidence="7" id="KW-1185">Reference proteome</keyword>
<dbReference type="PANTHER" id="PTHR30204">
    <property type="entry name" value="REDOX-CYCLING DRUG-SENSING TRANSCRIPTIONAL ACTIVATOR SOXR"/>
    <property type="match status" value="1"/>
</dbReference>
<dbReference type="Gene3D" id="1.10.1660.10">
    <property type="match status" value="1"/>
</dbReference>
<sequence>MTTLPSMNISAVERDTGLGKDTLRVWERRYGFPQPTRDDNGERVYPAEQVDRLRQMKRLIDQGHRPGRLVAASDEEFEQLCSVATSGGRSEAAATGEASLIARMIALLKANDVPALRQALNQAMMRMGLQRFVIDVVAPLNDAVGEAWMTGEFQVFEEHLYSEQIKSLLHQAIANLPTGGAPRVLLTTPPDEQHVLGLLMVEALLGLDGATCISLGTQTPLVDIQLATAAHAADIVAVSLSAAFSGRQVRPLLSQLRAMLPASVELWVGGAGAQRMPAQDGIVPLPTLQAALDALESWRRSRANDN</sequence>
<dbReference type="Gene3D" id="3.40.50.280">
    <property type="entry name" value="Cobalamin-binding domain"/>
    <property type="match status" value="1"/>
</dbReference>
<accession>A0ABX1U1T0</accession>
<dbReference type="PROSITE" id="PS51332">
    <property type="entry name" value="B12_BINDING"/>
    <property type="match status" value="1"/>
</dbReference>
<feature type="domain" description="HTH merR-type" evidence="4">
    <location>
        <begin position="6"/>
        <end position="63"/>
    </location>
</feature>
<dbReference type="InterPro" id="IPR036724">
    <property type="entry name" value="Cobalamin-bd_sf"/>
</dbReference>
<evidence type="ECO:0000313" key="6">
    <source>
        <dbReference type="EMBL" id="NMQ29645.1"/>
    </source>
</evidence>
<dbReference type="InterPro" id="IPR047057">
    <property type="entry name" value="MerR_fam"/>
</dbReference>
<keyword evidence="1" id="KW-0805">Transcription regulation</keyword>
<reference evidence="6 7" key="1">
    <citation type="submission" date="2019-03" db="EMBL/GenBank/DDBJ databases">
        <title>Metabolic reconstructions from genomes of highly enriched 'Candidatus Accumulibacter' and 'Candidatus Competibacter' bioreactor populations.</title>
        <authorList>
            <person name="Annavajhala M.K."/>
            <person name="Welles L."/>
            <person name="Abbas B."/>
            <person name="Sorokin D."/>
            <person name="Park H."/>
            <person name="Van Loosdrecht M."/>
            <person name="Chandran K."/>
        </authorList>
    </citation>
    <scope>NUCLEOTIDE SEQUENCE [LARGE SCALE GENOMIC DNA]</scope>
    <source>
        <strain evidence="6 7">SBR_S</strain>
    </source>
</reference>
<keyword evidence="2" id="KW-0238">DNA-binding</keyword>
<evidence type="ECO:0000259" key="4">
    <source>
        <dbReference type="PROSITE" id="PS50937"/>
    </source>
</evidence>
<evidence type="ECO:0000313" key="7">
    <source>
        <dbReference type="Proteomes" id="UP000749010"/>
    </source>
</evidence>
<comment type="caution">
    <text evidence="6">The sequence shown here is derived from an EMBL/GenBank/DDBJ whole genome shotgun (WGS) entry which is preliminary data.</text>
</comment>
<evidence type="ECO:0000256" key="3">
    <source>
        <dbReference type="ARBA" id="ARBA00023163"/>
    </source>
</evidence>
<dbReference type="InterPro" id="IPR000551">
    <property type="entry name" value="MerR-type_HTH_dom"/>
</dbReference>
<evidence type="ECO:0000256" key="2">
    <source>
        <dbReference type="ARBA" id="ARBA00023125"/>
    </source>
</evidence>
<dbReference type="InterPro" id="IPR006158">
    <property type="entry name" value="Cobalamin-bd"/>
</dbReference>
<proteinExistence type="predicted"/>
<dbReference type="CDD" id="cd01104">
    <property type="entry name" value="HTH_MlrA-CarA"/>
    <property type="match status" value="1"/>
</dbReference>
<protein>
    <submittedName>
        <fullName evidence="6">MerR family transcriptional regulator</fullName>
    </submittedName>
</protein>
<dbReference type="EMBL" id="SPMY01000064">
    <property type="protein sequence ID" value="NMQ29645.1"/>
    <property type="molecule type" value="Genomic_DNA"/>
</dbReference>
<dbReference type="SUPFAM" id="SSF52242">
    <property type="entry name" value="Cobalamin (vitamin B12)-binding domain"/>
    <property type="match status" value="1"/>
</dbReference>
<dbReference type="SMART" id="SM00422">
    <property type="entry name" value="HTH_MERR"/>
    <property type="match status" value="1"/>
</dbReference>
<dbReference type="Pfam" id="PF02607">
    <property type="entry name" value="B12-binding_2"/>
    <property type="match status" value="1"/>
</dbReference>
<dbReference type="Pfam" id="PF13411">
    <property type="entry name" value="MerR_1"/>
    <property type="match status" value="1"/>
</dbReference>
<gene>
    <name evidence="6" type="ORF">E4Q23_18830</name>
</gene>
<organism evidence="6 7">
    <name type="scientific">Candidatus Accumulibacter phosphatis</name>
    <dbReference type="NCBI Taxonomy" id="327160"/>
    <lineage>
        <taxon>Bacteria</taxon>
        <taxon>Pseudomonadati</taxon>
        <taxon>Pseudomonadota</taxon>
        <taxon>Betaproteobacteria</taxon>
        <taxon>Candidatus Accumulibacter</taxon>
    </lineage>
</organism>
<dbReference type="InterPro" id="IPR003759">
    <property type="entry name" value="Cbl-bd_cap"/>
</dbReference>
<dbReference type="PROSITE" id="PS50937">
    <property type="entry name" value="HTH_MERR_2"/>
    <property type="match status" value="1"/>
</dbReference>
<dbReference type="SUPFAM" id="SSF46955">
    <property type="entry name" value="Putative DNA-binding domain"/>
    <property type="match status" value="1"/>
</dbReference>
<name>A0ABX1U1T0_9PROT</name>